<keyword evidence="3" id="KW-0496">Mitochondrion</keyword>
<evidence type="ECO:0000259" key="6">
    <source>
        <dbReference type="PROSITE" id="PS51886"/>
    </source>
</evidence>
<organism evidence="7 8">
    <name type="scientific">Pomacea canaliculata</name>
    <name type="common">Golden apple snail</name>
    <dbReference type="NCBI Taxonomy" id="400727"/>
    <lineage>
        <taxon>Eukaryota</taxon>
        <taxon>Metazoa</taxon>
        <taxon>Spiralia</taxon>
        <taxon>Lophotrochozoa</taxon>
        <taxon>Mollusca</taxon>
        <taxon>Gastropoda</taxon>
        <taxon>Caenogastropoda</taxon>
        <taxon>Architaenioglossa</taxon>
        <taxon>Ampullarioidea</taxon>
        <taxon>Ampullariidae</taxon>
        <taxon>Pomacea</taxon>
    </lineage>
</organism>
<feature type="domain" description="TLDc" evidence="6">
    <location>
        <begin position="846"/>
        <end position="1007"/>
    </location>
</feature>
<dbReference type="PANTHER" id="PTHR23354:SF62">
    <property type="entry name" value="MUSTARD, ISOFORM V"/>
    <property type="match status" value="1"/>
</dbReference>
<evidence type="ECO:0000256" key="2">
    <source>
        <dbReference type="ARBA" id="ARBA00009540"/>
    </source>
</evidence>
<dbReference type="PANTHER" id="PTHR23354">
    <property type="entry name" value="NUCLEOLAR PROTEIN 7/ESTROGEN RECEPTOR COACTIVATOR-RELATED"/>
    <property type="match status" value="1"/>
</dbReference>
<dbReference type="InterPro" id="IPR006571">
    <property type="entry name" value="TLDc_dom"/>
</dbReference>
<evidence type="ECO:0000256" key="3">
    <source>
        <dbReference type="ARBA" id="ARBA00023128"/>
    </source>
</evidence>
<reference evidence="7 8" key="1">
    <citation type="submission" date="2018-04" db="EMBL/GenBank/DDBJ databases">
        <title>The genome of golden apple snail Pomacea canaliculata provides insight into stress tolerance and invasive adaptation.</title>
        <authorList>
            <person name="Liu C."/>
            <person name="Liu B."/>
            <person name="Ren Y."/>
            <person name="Zhang Y."/>
            <person name="Wang H."/>
            <person name="Li S."/>
            <person name="Jiang F."/>
            <person name="Yin L."/>
            <person name="Zhang G."/>
            <person name="Qian W."/>
            <person name="Fan W."/>
        </authorList>
    </citation>
    <scope>NUCLEOTIDE SEQUENCE [LARGE SCALE GENOMIC DNA]</scope>
    <source>
        <strain evidence="7">SZHN2017</strain>
        <tissue evidence="7">Muscle</tissue>
    </source>
</reference>
<name>A0A2T7PGC8_POMCA</name>
<feature type="region of interest" description="Disordered" evidence="5">
    <location>
        <begin position="589"/>
        <end position="611"/>
    </location>
</feature>
<evidence type="ECO:0000256" key="5">
    <source>
        <dbReference type="SAM" id="MobiDB-lite"/>
    </source>
</evidence>
<dbReference type="Pfam" id="PF07534">
    <property type="entry name" value="TLD"/>
    <property type="match status" value="1"/>
</dbReference>
<feature type="region of interest" description="Disordered" evidence="5">
    <location>
        <begin position="634"/>
        <end position="673"/>
    </location>
</feature>
<dbReference type="SMART" id="SM00584">
    <property type="entry name" value="TLDc"/>
    <property type="match status" value="1"/>
</dbReference>
<evidence type="ECO:0000256" key="4">
    <source>
        <dbReference type="ARBA" id="ARBA00040604"/>
    </source>
</evidence>
<sequence>MADKSPEHVPGHVMKVSSPVTVTAPTPTSFIPPRVLSEEEAKQLDEECFERFIKLTAKYISDGMGVVPGTLLVTPNAIMFDPNANDPLVMENGPENYGVIVVMESIQSAALYHDPAAMTYCKLSNLERNSSPKPAVYHGETKSCAQSASEEMTFSSKTVTGGSSVLDSLQGVTTKNSISGLSPFFEHSEKIIQDKDHQNVSRLSSFFSGTSESSAHGINDNSAMVSSPDIRERNKIEIYDKGPVMDTMTDKAVDKKRFLKIANWEEDKTTDNTGDSSCVNLMPIPDSEQISSLGIFQDTGDVSENVTLMHGSGSLTPICDTVVKQFGSDEDYSLLLEKTKQLPDTTFVTPASVTSTSFSLNEVQINNVSPCISVSSTTILQEEEAEEKSCTHFDDKPASSLLRSDKSPSMDGILRVDTAESIKPADGQADLQDFSKHLMTMIYEPAREQTGLDSVREIDSKLVLIEGEGIEATVSSCKNKQGQCVDKGLGDGVNASNVQQSKGEYEAGDRRHPVETDTTDELSCKADAVDRQKIEEKRIGNIVYVPFEKKQEGEMIFHSHYSGLLPTAPFNSLITVDSEADLNTRDLVEDSATSSGGSKPRTSSGSFSPLRSSAQHISSFVNYATGLFRSTNEDRTHVKDVTDSTPSSSEKTISSENEHLKQKQSNLQPDKAKQAHSIDVENAIKADERPNLFQPIEKLIPRPAVSDTQPPLYLHLHVGQDQEHRNVTTSVPWETYRKSSPKPDYWFSVPRAKADNLYAFFVQWRPEIYGDSDDFDPEEQGFVVVQEPDIPLESVDENLQVVEEHFGGTKTSFKKDWEIVSWKEALRRQSVDTEPSIMPELNDESSILNAKQIYELSESLPPRTIGYKWSLIYSTAKHGFSLNRLYREMAHLDSPVLLVVMDTAGYIFGAFINTPLKVSDHFYGTGECCLWAFRNELKMYRWTGQNTFFIKGNFDSISIGASEGKFGLWLDGDLYHGRSHRCSTFDNEVLSSSEDFLLKGLEAWSFGD</sequence>
<dbReference type="Proteomes" id="UP000245119">
    <property type="component" value="Linkage Group LG4"/>
</dbReference>
<dbReference type="AlphaFoldDB" id="A0A2T7PGC8"/>
<comment type="similarity">
    <text evidence="2">Belongs to the OXR1 family.</text>
</comment>
<dbReference type="GO" id="GO:0006979">
    <property type="term" value="P:response to oxidative stress"/>
    <property type="evidence" value="ECO:0007669"/>
    <property type="project" value="TreeGrafter"/>
</dbReference>
<dbReference type="PROSITE" id="PS51886">
    <property type="entry name" value="TLDC"/>
    <property type="match status" value="1"/>
</dbReference>
<accession>A0A2T7PGC8</accession>
<comment type="caution">
    <text evidence="7">The sequence shown here is derived from an EMBL/GenBank/DDBJ whole genome shotgun (WGS) entry which is preliminary data.</text>
</comment>
<proteinExistence type="inferred from homology"/>
<feature type="compositionally biased region" description="Basic and acidic residues" evidence="5">
    <location>
        <begin position="388"/>
        <end position="408"/>
    </location>
</feature>
<dbReference type="OrthoDB" id="26679at2759"/>
<comment type="subcellular location">
    <subcellularLocation>
        <location evidence="1">Mitochondrion</location>
    </subcellularLocation>
</comment>
<feature type="compositionally biased region" description="Polar residues" evidence="5">
    <location>
        <begin position="591"/>
        <end position="611"/>
    </location>
</feature>
<feature type="region of interest" description="Disordered" evidence="5">
    <location>
        <begin position="388"/>
        <end position="409"/>
    </location>
</feature>
<evidence type="ECO:0000313" key="8">
    <source>
        <dbReference type="Proteomes" id="UP000245119"/>
    </source>
</evidence>
<dbReference type="GO" id="GO:0005739">
    <property type="term" value="C:mitochondrion"/>
    <property type="evidence" value="ECO:0007669"/>
    <property type="project" value="UniProtKB-SubCell"/>
</dbReference>
<feature type="compositionally biased region" description="Basic and acidic residues" evidence="5">
    <location>
        <begin position="503"/>
        <end position="515"/>
    </location>
</feature>
<gene>
    <name evidence="7" type="ORF">C0Q70_07912</name>
</gene>
<dbReference type="EMBL" id="PZQS01000004">
    <property type="protein sequence ID" value="PVD32473.1"/>
    <property type="molecule type" value="Genomic_DNA"/>
</dbReference>
<keyword evidence="8" id="KW-1185">Reference proteome</keyword>
<feature type="region of interest" description="Disordered" evidence="5">
    <location>
        <begin position="501"/>
        <end position="520"/>
    </location>
</feature>
<evidence type="ECO:0000256" key="1">
    <source>
        <dbReference type="ARBA" id="ARBA00004173"/>
    </source>
</evidence>
<dbReference type="GO" id="GO:0005634">
    <property type="term" value="C:nucleus"/>
    <property type="evidence" value="ECO:0007669"/>
    <property type="project" value="TreeGrafter"/>
</dbReference>
<protein>
    <recommendedName>
        <fullName evidence="4">Oxidation resistance protein 1</fullName>
    </recommendedName>
</protein>
<feature type="compositionally biased region" description="Low complexity" evidence="5">
    <location>
        <begin position="644"/>
        <end position="655"/>
    </location>
</feature>
<evidence type="ECO:0000313" key="7">
    <source>
        <dbReference type="EMBL" id="PVD32473.1"/>
    </source>
</evidence>